<proteinExistence type="predicted"/>
<evidence type="ECO:0000313" key="1">
    <source>
        <dbReference type="EMBL" id="EDT40089.1"/>
    </source>
</evidence>
<protein>
    <submittedName>
        <fullName evidence="1">Uncharacterized protein</fullName>
    </submittedName>
</protein>
<dbReference type="Proteomes" id="UP000004814">
    <property type="component" value="Unassembled WGS sequence"/>
</dbReference>
<organism evidence="1 2">
    <name type="scientific">Burkholderia ambifaria MEX-5</name>
    <dbReference type="NCBI Taxonomy" id="396597"/>
    <lineage>
        <taxon>Bacteria</taxon>
        <taxon>Pseudomonadati</taxon>
        <taxon>Pseudomonadota</taxon>
        <taxon>Betaproteobacteria</taxon>
        <taxon>Burkholderiales</taxon>
        <taxon>Burkholderiaceae</taxon>
        <taxon>Burkholderia</taxon>
        <taxon>Burkholderia cepacia complex</taxon>
    </lineage>
</organism>
<accession>B1T8M7</accession>
<evidence type="ECO:0000313" key="2">
    <source>
        <dbReference type="Proteomes" id="UP000004814"/>
    </source>
</evidence>
<sequence>MAATILTAWYGYHEKTRECTNAIKERYLKGEREFPASNNYVGDPAPGNAKTLVIVWEDVGHQNKRCGFTSEGDSVPIFVE</sequence>
<gene>
    <name evidence="1" type="ORF">BamMEX5DRAFT_4143</name>
</gene>
<comment type="caution">
    <text evidence="1">The sequence shown here is derived from an EMBL/GenBank/DDBJ whole genome shotgun (WGS) entry which is preliminary data.</text>
</comment>
<dbReference type="EMBL" id="ABLK01000147">
    <property type="protein sequence ID" value="EDT40089.1"/>
    <property type="molecule type" value="Genomic_DNA"/>
</dbReference>
<dbReference type="AlphaFoldDB" id="B1T8M7"/>
<reference evidence="1 2" key="1">
    <citation type="submission" date="2008-03" db="EMBL/GenBank/DDBJ databases">
        <title>Sequencing of the draft genome and assembly of Burkholderia ambifaria MEX-5.</title>
        <authorList>
            <consortium name="US DOE Joint Genome Institute (JGI-PGF)"/>
            <person name="Copeland A."/>
            <person name="Lucas S."/>
            <person name="Lapidus A."/>
            <person name="Glavina del Rio T."/>
            <person name="Dalin E."/>
            <person name="Tice H."/>
            <person name="Bruce D."/>
            <person name="Goodwin L."/>
            <person name="Pitluck S."/>
            <person name="Larimer F."/>
            <person name="Land M.L."/>
            <person name="Hauser L."/>
            <person name="Tiedje J."/>
            <person name="Richardson P."/>
        </authorList>
    </citation>
    <scope>NUCLEOTIDE SEQUENCE [LARGE SCALE GENOMIC DNA]</scope>
    <source>
        <strain evidence="1 2">MEX-5</strain>
    </source>
</reference>
<name>B1T8M7_9BURK</name>